<dbReference type="VEuPathDB" id="FungiDB:H310_01843"/>
<dbReference type="EMBL" id="QUSY01004037">
    <property type="protein sequence ID" value="RHY15188.1"/>
    <property type="molecule type" value="Genomic_DNA"/>
</dbReference>
<feature type="domain" description="Tc1-like transposase DDE" evidence="1">
    <location>
        <begin position="135"/>
        <end position="275"/>
    </location>
</feature>
<dbReference type="NCBIfam" id="NF033545">
    <property type="entry name" value="transpos_IS630"/>
    <property type="match status" value="1"/>
</dbReference>
<dbReference type="AlphaFoldDB" id="A0A418AF39"/>
<dbReference type="PANTHER" id="PTHR46564:SF1">
    <property type="entry name" value="TRANSPOSASE"/>
    <property type="match status" value="1"/>
</dbReference>
<dbReference type="VEuPathDB" id="FungiDB:H310_08082"/>
<proteinExistence type="predicted"/>
<evidence type="ECO:0000313" key="2">
    <source>
        <dbReference type="EMBL" id="RHY15188.1"/>
    </source>
</evidence>
<dbReference type="InterPro" id="IPR036397">
    <property type="entry name" value="RNaseH_sf"/>
</dbReference>
<sequence length="345" mass="40490">MHALYAYYFLGMKRTDVARIFHKSTTTVSKWIQTYEATGDYARKNNPREGTFTKAQHVWLVRYYQSNPMSFLDEAKLAFEIEFKRFISVSTVWNVIHKHGLTWKALERRAIHIKQQDIQRYFTELASLDWTHLNIQFLDEVSFDNRGMLRKRGYAMKGKKLCFRGEFQRKPRVSLLCFIDVNGIVEVFDTDGTFDRAKFMECCGIHADNVSPYPGRGSIWILDGASIHCHADIVYYLRGRGIVPIFLPAYCAFYNPIEYVFGLIKKSFKRHYKESATKDLKLVIMSILKTFKSYDMTNIFRHCGYSKQGRFDPSKRLVDEDDASSDINDNMLEYVPVHEDEREEE</sequence>
<dbReference type="Gene3D" id="3.30.420.10">
    <property type="entry name" value="Ribonuclease H-like superfamily/Ribonuclease H"/>
    <property type="match status" value="1"/>
</dbReference>
<dbReference type="GO" id="GO:0003676">
    <property type="term" value="F:nucleic acid binding"/>
    <property type="evidence" value="ECO:0007669"/>
    <property type="project" value="InterPro"/>
</dbReference>
<comment type="caution">
    <text evidence="2">The sequence shown here is derived from an EMBL/GenBank/DDBJ whole genome shotgun (WGS) entry which is preliminary data.</text>
</comment>
<evidence type="ECO:0000259" key="1">
    <source>
        <dbReference type="Pfam" id="PF13358"/>
    </source>
</evidence>
<accession>A0A418AF39</accession>
<gene>
    <name evidence="2" type="ORF">DYB32_010781</name>
</gene>
<name>A0A418AF39_9STRA</name>
<evidence type="ECO:0000313" key="3">
    <source>
        <dbReference type="Proteomes" id="UP000285060"/>
    </source>
</evidence>
<dbReference type="Proteomes" id="UP000285060">
    <property type="component" value="Unassembled WGS sequence"/>
</dbReference>
<dbReference type="SUPFAM" id="SSF46689">
    <property type="entry name" value="Homeodomain-like"/>
    <property type="match status" value="1"/>
</dbReference>
<dbReference type="InterPro" id="IPR009057">
    <property type="entry name" value="Homeodomain-like_sf"/>
</dbReference>
<organism evidence="2 3">
    <name type="scientific">Aphanomyces invadans</name>
    <dbReference type="NCBI Taxonomy" id="157072"/>
    <lineage>
        <taxon>Eukaryota</taxon>
        <taxon>Sar</taxon>
        <taxon>Stramenopiles</taxon>
        <taxon>Oomycota</taxon>
        <taxon>Saprolegniomycetes</taxon>
        <taxon>Saprolegniales</taxon>
        <taxon>Verrucalvaceae</taxon>
        <taxon>Aphanomyces</taxon>
    </lineage>
</organism>
<dbReference type="Pfam" id="PF13358">
    <property type="entry name" value="DDE_3"/>
    <property type="match status" value="1"/>
</dbReference>
<protein>
    <recommendedName>
        <fullName evidence="1">Tc1-like transposase DDE domain-containing protein</fullName>
    </recommendedName>
</protein>
<dbReference type="PANTHER" id="PTHR46564">
    <property type="entry name" value="TRANSPOSASE"/>
    <property type="match status" value="1"/>
</dbReference>
<dbReference type="InterPro" id="IPR047655">
    <property type="entry name" value="Transpos_IS630-like"/>
</dbReference>
<keyword evidence="3" id="KW-1185">Reference proteome</keyword>
<dbReference type="InterPro" id="IPR038717">
    <property type="entry name" value="Tc1-like_DDE_dom"/>
</dbReference>
<reference evidence="2 3" key="1">
    <citation type="submission" date="2018-08" db="EMBL/GenBank/DDBJ databases">
        <title>Aphanomyces genome sequencing and annotation.</title>
        <authorList>
            <person name="Minardi D."/>
            <person name="Oidtmann B."/>
            <person name="Van Der Giezen M."/>
            <person name="Studholme D.J."/>
        </authorList>
    </citation>
    <scope>NUCLEOTIDE SEQUENCE [LARGE SCALE GENOMIC DNA]</scope>
    <source>
        <strain evidence="2 3">NJM0002</strain>
    </source>
</reference>